<evidence type="ECO:0008006" key="7">
    <source>
        <dbReference type="Google" id="ProtNLM"/>
    </source>
</evidence>
<reference evidence="5" key="2">
    <citation type="submission" date="2021-05" db="EMBL/GenBank/DDBJ databases">
        <title>Protein family content uncovers lineage relationships and bacterial pathway maintenance mechanisms in DPANN archaea.</title>
        <authorList>
            <person name="Castelle C.J."/>
            <person name="Meheust R."/>
            <person name="Jaffe A.L."/>
            <person name="Seitz K."/>
            <person name="Gong X."/>
            <person name="Baker B.J."/>
            <person name="Banfield J.F."/>
        </authorList>
    </citation>
    <scope>NUCLEOTIDE SEQUENCE</scope>
    <source>
        <strain evidence="5">RIFCSPHIGHO2_01_FULL_AR10_44_11</strain>
    </source>
</reference>
<evidence type="ECO:0000313" key="6">
    <source>
        <dbReference type="Proteomes" id="UP000677687"/>
    </source>
</evidence>
<dbReference type="InterPro" id="IPR025595">
    <property type="entry name" value="PterinBD-DUF4346"/>
</dbReference>
<evidence type="ECO:0000313" key="5">
    <source>
        <dbReference type="EMBL" id="MBS3057480.1"/>
    </source>
</evidence>
<accession>A0A8T4KX94</accession>
<dbReference type="AlphaFoldDB" id="A0A8T4KX94"/>
<dbReference type="InterPro" id="IPR030688">
    <property type="entry name" value="MeTrfase_MtrA/MtxA"/>
</dbReference>
<dbReference type="Gene3D" id="3.30.572.10">
    <property type="entry name" value="Thymidylate synthase/dCMP hydroxymethylase domain"/>
    <property type="match status" value="1"/>
</dbReference>
<proteinExistence type="predicted"/>
<protein>
    <recommendedName>
        <fullName evidence="7">Thymidylate synthase/dCMP hydroxymethylase domain-containing protein</fullName>
    </recommendedName>
</protein>
<evidence type="ECO:0000256" key="1">
    <source>
        <dbReference type="ARBA" id="ARBA00022603"/>
    </source>
</evidence>
<evidence type="ECO:0000259" key="3">
    <source>
        <dbReference type="Pfam" id="PF00303"/>
    </source>
</evidence>
<dbReference type="Proteomes" id="UP000677687">
    <property type="component" value="Unassembled WGS sequence"/>
</dbReference>
<dbReference type="GO" id="GO:0006231">
    <property type="term" value="P:dTMP biosynthetic process"/>
    <property type="evidence" value="ECO:0007669"/>
    <property type="project" value="TreeGrafter"/>
</dbReference>
<dbReference type="SUPFAM" id="SSF55831">
    <property type="entry name" value="Thymidylate synthase/dCMP hydroxymethylase"/>
    <property type="match status" value="1"/>
</dbReference>
<evidence type="ECO:0000259" key="4">
    <source>
        <dbReference type="Pfam" id="PF14251"/>
    </source>
</evidence>
<sequence length="563" mass="63355">MGNAELIESIKSLLGSSGAKGWPVSVRDRIAFPERNEMRITNADFAVTFLWTMRDAILPKFDKGRLAIASNFYTPAGLEGMARNILANPFIRYMIVLGSEYSAAEQQKTLSASSTIQQTSANALRAFFEKGMNSERRIQGFESAVYFDRNIPSEAINAIRKNIELIDLNSKMPRASLDEKIAEANRIMREAKRKGPFSDMPQVFPYEPSAEEFPHEGSALLVSGSSIPETWIEIMHAISSYGKRNLMNANTDRWVKEINNLVAVIHSPQNDDLSLNPFLVPLTKEKILAYQKEVLSPLLPEGKAYTYGNKLRAYLVEDAGVVKELVNSPAYKDFEFGKGAHLDANVKYLEKGCEIDQIADIIDALKRDPYSKAGVAITWHVSDELMRKHKSSPCLVLLHPIVQDEKLNLMVYFRSHDMVQGWPENAYGCAAIQKTIADAIGLPTGIITIISGSAQIYAHYYKQVEEMLSKFRKQKINYSDPRGNYVIAIEDGKISIALLHPETNREIEKIYGASARQIYEQLAFRAQINTSHALYLGAELQKAEFALKRKLEYIQDGELREKK</sequence>
<comment type="caution">
    <text evidence="5">The sequence shown here is derived from an EMBL/GenBank/DDBJ whole genome shotgun (WGS) entry which is preliminary data.</text>
</comment>
<gene>
    <name evidence="5" type="ORF">J4415_02520</name>
</gene>
<feature type="domain" description="DUF4346" evidence="4">
    <location>
        <begin position="480"/>
        <end position="556"/>
    </location>
</feature>
<dbReference type="Pfam" id="PF14251">
    <property type="entry name" value="PterinBD-DUF4346"/>
    <property type="match status" value="1"/>
</dbReference>
<evidence type="ECO:0000256" key="2">
    <source>
        <dbReference type="ARBA" id="ARBA00022679"/>
    </source>
</evidence>
<dbReference type="Pfam" id="PF00303">
    <property type="entry name" value="Thymidylat_synt"/>
    <property type="match status" value="1"/>
</dbReference>
<dbReference type="InterPro" id="IPR023451">
    <property type="entry name" value="Thymidate_synth/dCMP_Mease_dom"/>
</dbReference>
<dbReference type="InterPro" id="IPR045097">
    <property type="entry name" value="Thymidate_synth/dCMP_Mease"/>
</dbReference>
<reference evidence="5" key="1">
    <citation type="submission" date="2021-03" db="EMBL/GenBank/DDBJ databases">
        <authorList>
            <person name="Jaffe A."/>
        </authorList>
    </citation>
    <scope>NUCLEOTIDE SEQUENCE</scope>
    <source>
        <strain evidence="5">RIFCSPHIGHO2_01_FULL_AR10_44_11</strain>
    </source>
</reference>
<dbReference type="PANTHER" id="PTHR11548">
    <property type="entry name" value="THYMIDYLATE SYNTHASE 1"/>
    <property type="match status" value="1"/>
</dbReference>
<dbReference type="InterPro" id="IPR036926">
    <property type="entry name" value="Thymidate_synth/dCMP_Mease_sf"/>
</dbReference>
<dbReference type="EMBL" id="JAGVWD010000039">
    <property type="protein sequence ID" value="MBS3057480.1"/>
    <property type="molecule type" value="Genomic_DNA"/>
</dbReference>
<dbReference type="PANTHER" id="PTHR11548:SF1">
    <property type="entry name" value="THYMIDYLATE SYNTHASE 1"/>
    <property type="match status" value="1"/>
</dbReference>
<organism evidence="5 6">
    <name type="scientific">Candidatus Iainarchaeum sp</name>
    <dbReference type="NCBI Taxonomy" id="3101447"/>
    <lineage>
        <taxon>Archaea</taxon>
        <taxon>Candidatus Iainarchaeota</taxon>
        <taxon>Candidatus Iainarchaeia</taxon>
        <taxon>Candidatus Iainarchaeales</taxon>
        <taxon>Candidatus Iainarchaeaceae</taxon>
        <taxon>Candidatus Iainarchaeum</taxon>
    </lineage>
</organism>
<name>A0A8T4KX94_9ARCH</name>
<feature type="domain" description="Thymidylate synthase/dCMP hydroxymethylase" evidence="3">
    <location>
        <begin position="339"/>
        <end position="474"/>
    </location>
</feature>
<dbReference type="GO" id="GO:0005829">
    <property type="term" value="C:cytosol"/>
    <property type="evidence" value="ECO:0007669"/>
    <property type="project" value="TreeGrafter"/>
</dbReference>
<dbReference type="GO" id="GO:0032259">
    <property type="term" value="P:methylation"/>
    <property type="evidence" value="ECO:0007669"/>
    <property type="project" value="UniProtKB-KW"/>
</dbReference>
<dbReference type="Pfam" id="PF04208">
    <property type="entry name" value="MtrA"/>
    <property type="match status" value="1"/>
</dbReference>
<keyword evidence="1" id="KW-0489">Methyltransferase</keyword>
<dbReference type="GO" id="GO:0004799">
    <property type="term" value="F:thymidylate synthase activity"/>
    <property type="evidence" value="ECO:0007669"/>
    <property type="project" value="TreeGrafter"/>
</dbReference>
<keyword evidence="2" id="KW-0808">Transferase</keyword>